<protein>
    <submittedName>
        <fullName evidence="2">Uncharacterized protein</fullName>
    </submittedName>
</protein>
<keyword evidence="1" id="KW-0472">Membrane</keyword>
<proteinExistence type="predicted"/>
<gene>
    <name evidence="2" type="ORF">L9F63_025173</name>
</gene>
<dbReference type="AlphaFoldDB" id="A0AAD7ZD31"/>
<name>A0AAD7ZD31_DIPPU</name>
<feature type="non-terminal residue" evidence="2">
    <location>
        <position position="1"/>
    </location>
</feature>
<reference evidence="2" key="1">
    <citation type="journal article" date="2023" name="IScience">
        <title>Live-bearing cockroach genome reveals convergent evolutionary mechanisms linked to viviparity in insects and beyond.</title>
        <authorList>
            <person name="Fouks B."/>
            <person name="Harrison M.C."/>
            <person name="Mikhailova A.A."/>
            <person name="Marchal E."/>
            <person name="English S."/>
            <person name="Carruthers M."/>
            <person name="Jennings E.C."/>
            <person name="Chiamaka E.L."/>
            <person name="Frigard R.A."/>
            <person name="Pippel M."/>
            <person name="Attardo G.M."/>
            <person name="Benoit J.B."/>
            <person name="Bornberg-Bauer E."/>
            <person name="Tobe S.S."/>
        </authorList>
    </citation>
    <scope>NUCLEOTIDE SEQUENCE</scope>
    <source>
        <strain evidence="2">Stay&amp;Tobe</strain>
    </source>
</reference>
<comment type="caution">
    <text evidence="2">The sequence shown here is derived from an EMBL/GenBank/DDBJ whole genome shotgun (WGS) entry which is preliminary data.</text>
</comment>
<keyword evidence="1" id="KW-0812">Transmembrane</keyword>
<keyword evidence="1" id="KW-1133">Transmembrane helix</keyword>
<feature type="transmembrane region" description="Helical" evidence="1">
    <location>
        <begin position="6"/>
        <end position="26"/>
    </location>
</feature>
<evidence type="ECO:0000313" key="3">
    <source>
        <dbReference type="Proteomes" id="UP001233999"/>
    </source>
</evidence>
<sequence length="73" mass="8653">SMRNTIFIFFIFWGYILWTTGVSNSFSDKRFSVYYTIMPRVIMYVNTQPLGPNATTTSQGYEYDRTHYRTPCV</sequence>
<evidence type="ECO:0000256" key="1">
    <source>
        <dbReference type="SAM" id="Phobius"/>
    </source>
</evidence>
<organism evidence="2 3">
    <name type="scientific">Diploptera punctata</name>
    <name type="common">Pacific beetle cockroach</name>
    <dbReference type="NCBI Taxonomy" id="6984"/>
    <lineage>
        <taxon>Eukaryota</taxon>
        <taxon>Metazoa</taxon>
        <taxon>Ecdysozoa</taxon>
        <taxon>Arthropoda</taxon>
        <taxon>Hexapoda</taxon>
        <taxon>Insecta</taxon>
        <taxon>Pterygota</taxon>
        <taxon>Neoptera</taxon>
        <taxon>Polyneoptera</taxon>
        <taxon>Dictyoptera</taxon>
        <taxon>Blattodea</taxon>
        <taxon>Blaberoidea</taxon>
        <taxon>Blaberidae</taxon>
        <taxon>Diplopterinae</taxon>
        <taxon>Diploptera</taxon>
    </lineage>
</organism>
<keyword evidence="3" id="KW-1185">Reference proteome</keyword>
<dbReference type="EMBL" id="JASPKZ010009155">
    <property type="protein sequence ID" value="KAJ9577967.1"/>
    <property type="molecule type" value="Genomic_DNA"/>
</dbReference>
<feature type="non-terminal residue" evidence="2">
    <location>
        <position position="73"/>
    </location>
</feature>
<reference evidence="2" key="2">
    <citation type="submission" date="2023-05" db="EMBL/GenBank/DDBJ databases">
        <authorList>
            <person name="Fouks B."/>
        </authorList>
    </citation>
    <scope>NUCLEOTIDE SEQUENCE</scope>
    <source>
        <strain evidence="2">Stay&amp;Tobe</strain>
        <tissue evidence="2">Testes</tissue>
    </source>
</reference>
<dbReference type="Proteomes" id="UP001233999">
    <property type="component" value="Unassembled WGS sequence"/>
</dbReference>
<accession>A0AAD7ZD31</accession>
<evidence type="ECO:0000313" key="2">
    <source>
        <dbReference type="EMBL" id="KAJ9577967.1"/>
    </source>
</evidence>